<dbReference type="EMBL" id="LXQA010024745">
    <property type="protein sequence ID" value="MCH93350.1"/>
    <property type="molecule type" value="Genomic_DNA"/>
</dbReference>
<organism evidence="1 2">
    <name type="scientific">Trifolium medium</name>
    <dbReference type="NCBI Taxonomy" id="97028"/>
    <lineage>
        <taxon>Eukaryota</taxon>
        <taxon>Viridiplantae</taxon>
        <taxon>Streptophyta</taxon>
        <taxon>Embryophyta</taxon>
        <taxon>Tracheophyta</taxon>
        <taxon>Spermatophyta</taxon>
        <taxon>Magnoliopsida</taxon>
        <taxon>eudicotyledons</taxon>
        <taxon>Gunneridae</taxon>
        <taxon>Pentapetalae</taxon>
        <taxon>rosids</taxon>
        <taxon>fabids</taxon>
        <taxon>Fabales</taxon>
        <taxon>Fabaceae</taxon>
        <taxon>Papilionoideae</taxon>
        <taxon>50 kb inversion clade</taxon>
        <taxon>NPAAA clade</taxon>
        <taxon>Hologalegina</taxon>
        <taxon>IRL clade</taxon>
        <taxon>Trifolieae</taxon>
        <taxon>Trifolium</taxon>
    </lineage>
</organism>
<accession>A0A392N0M1</accession>
<dbReference type="Proteomes" id="UP000265520">
    <property type="component" value="Unassembled WGS sequence"/>
</dbReference>
<evidence type="ECO:0000313" key="1">
    <source>
        <dbReference type="EMBL" id="MCH93350.1"/>
    </source>
</evidence>
<comment type="caution">
    <text evidence="1">The sequence shown here is derived from an EMBL/GenBank/DDBJ whole genome shotgun (WGS) entry which is preliminary data.</text>
</comment>
<proteinExistence type="predicted"/>
<sequence>MEKHDEEILRIGSTDARIEDLYKQIQDSKLRFYNSLKSSQLTKDEYQRKLDSIHRTETECLFQLYQLLLNYVEDEKLGLEDKIERMKEVVKLWKDFKAEGIDVGIDLAEAEEVVKMHQEFKVLKSAAQENPCQELLDKLDKFHSKCQHSFGHKQPSISN</sequence>
<name>A0A392N0M1_9FABA</name>
<gene>
    <name evidence="1" type="ORF">A2U01_0014299</name>
</gene>
<dbReference type="AlphaFoldDB" id="A0A392N0M1"/>
<evidence type="ECO:0000313" key="2">
    <source>
        <dbReference type="Proteomes" id="UP000265520"/>
    </source>
</evidence>
<keyword evidence="2" id="KW-1185">Reference proteome</keyword>
<protein>
    <submittedName>
        <fullName evidence="1">Uncharacterized protein</fullName>
    </submittedName>
</protein>
<reference evidence="1 2" key="1">
    <citation type="journal article" date="2018" name="Front. Plant Sci.">
        <title>Red Clover (Trifolium pratense) and Zigzag Clover (T. medium) - A Picture of Genomic Similarities and Differences.</title>
        <authorList>
            <person name="Dluhosova J."/>
            <person name="Istvanek J."/>
            <person name="Nedelnik J."/>
            <person name="Repkova J."/>
        </authorList>
    </citation>
    <scope>NUCLEOTIDE SEQUENCE [LARGE SCALE GENOMIC DNA]</scope>
    <source>
        <strain evidence="2">cv. 10/8</strain>
        <tissue evidence="1">Leaf</tissue>
    </source>
</reference>